<dbReference type="PANTHER" id="PTHR43661">
    <property type="entry name" value="D-XYLONATE DEHYDRATASE"/>
    <property type="match status" value="1"/>
</dbReference>
<evidence type="ECO:0000256" key="1">
    <source>
        <dbReference type="ARBA" id="ARBA00006486"/>
    </source>
</evidence>
<evidence type="ECO:0000256" key="4">
    <source>
        <dbReference type="ARBA" id="ARBA00023014"/>
    </source>
</evidence>
<reference evidence="8" key="1">
    <citation type="submission" date="2023-07" db="EMBL/GenBank/DDBJ databases">
        <title>Genomic Encyclopedia of Type Strains, Phase IV (KMG-IV): sequencing the most valuable type-strain genomes for metagenomic binning, comparative biology and taxonomic classification.</title>
        <authorList>
            <person name="Goeker M."/>
        </authorList>
    </citation>
    <scope>NUCLEOTIDE SEQUENCE</scope>
    <source>
        <strain evidence="8">DSM 24202</strain>
    </source>
</reference>
<dbReference type="SUPFAM" id="SSF52016">
    <property type="entry name" value="LeuD/IlvD-like"/>
    <property type="match status" value="1"/>
</dbReference>
<dbReference type="Gene3D" id="3.50.30.80">
    <property type="entry name" value="IlvD/EDD C-terminal domain-like"/>
    <property type="match status" value="1"/>
</dbReference>
<dbReference type="InterPro" id="IPR056740">
    <property type="entry name" value="ILV_EDD_C"/>
</dbReference>
<dbReference type="PANTHER" id="PTHR43661:SF3">
    <property type="entry name" value="D-XYLONATE DEHYDRATASE YAGF-RELATED"/>
    <property type="match status" value="1"/>
</dbReference>
<keyword evidence="4" id="KW-0411">Iron-sulfur</keyword>
<dbReference type="EMBL" id="JAUSVL010000001">
    <property type="protein sequence ID" value="MDQ0288618.1"/>
    <property type="molecule type" value="Genomic_DNA"/>
</dbReference>
<keyword evidence="5 8" id="KW-0456">Lyase</keyword>
<dbReference type="InterPro" id="IPR042096">
    <property type="entry name" value="Dihydro-acid_dehy_C"/>
</dbReference>
<keyword evidence="2" id="KW-0479">Metal-binding</keyword>
<comment type="caution">
    <text evidence="8">The sequence shown here is derived from an EMBL/GenBank/DDBJ whole genome shotgun (WGS) entry which is preliminary data.</text>
</comment>
<dbReference type="GO" id="GO:0051536">
    <property type="term" value="F:iron-sulfur cluster binding"/>
    <property type="evidence" value="ECO:0007669"/>
    <property type="project" value="UniProtKB-KW"/>
</dbReference>
<feature type="domain" description="Dihydroxy-acid/6-phosphogluconate dehydratase N-terminal" evidence="6">
    <location>
        <begin position="38"/>
        <end position="353"/>
    </location>
</feature>
<organism evidence="8 9">
    <name type="scientific">Oligosphaera ethanolica</name>
    <dbReference type="NCBI Taxonomy" id="760260"/>
    <lineage>
        <taxon>Bacteria</taxon>
        <taxon>Pseudomonadati</taxon>
        <taxon>Lentisphaerota</taxon>
        <taxon>Oligosphaeria</taxon>
        <taxon>Oligosphaerales</taxon>
        <taxon>Oligosphaeraceae</taxon>
        <taxon>Oligosphaera</taxon>
    </lineage>
</organism>
<dbReference type="SUPFAM" id="SSF143975">
    <property type="entry name" value="IlvD/EDD N-terminal domain-like"/>
    <property type="match status" value="1"/>
</dbReference>
<dbReference type="InterPro" id="IPR020558">
    <property type="entry name" value="DiOHA_6PGluconate_deHydtase_CS"/>
</dbReference>
<dbReference type="EC" id="4.2.1.9" evidence="8"/>
<evidence type="ECO:0000313" key="8">
    <source>
        <dbReference type="EMBL" id="MDQ0288618.1"/>
    </source>
</evidence>
<dbReference type="GO" id="GO:0005829">
    <property type="term" value="C:cytosol"/>
    <property type="evidence" value="ECO:0007669"/>
    <property type="project" value="TreeGrafter"/>
</dbReference>
<dbReference type="InterPro" id="IPR000581">
    <property type="entry name" value="ILV_EDD_N"/>
</dbReference>
<dbReference type="Proteomes" id="UP001238163">
    <property type="component" value="Unassembled WGS sequence"/>
</dbReference>
<accession>A0AAE3VDQ3</accession>
<proteinExistence type="inferred from homology"/>
<dbReference type="GO" id="GO:0004160">
    <property type="term" value="F:dihydroxy-acid dehydratase activity"/>
    <property type="evidence" value="ECO:0007669"/>
    <property type="project" value="UniProtKB-EC"/>
</dbReference>
<evidence type="ECO:0000259" key="7">
    <source>
        <dbReference type="Pfam" id="PF24877"/>
    </source>
</evidence>
<dbReference type="PROSITE" id="PS00887">
    <property type="entry name" value="ILVD_EDD_2"/>
    <property type="match status" value="1"/>
</dbReference>
<evidence type="ECO:0000259" key="6">
    <source>
        <dbReference type="Pfam" id="PF00920"/>
    </source>
</evidence>
<dbReference type="Pfam" id="PF24877">
    <property type="entry name" value="ILV_EDD_C"/>
    <property type="match status" value="1"/>
</dbReference>
<protein>
    <submittedName>
        <fullName evidence="8">Dihydroxy-acid dehydratase</fullName>
        <ecNumber evidence="8">4.2.1.9</ecNumber>
    </submittedName>
</protein>
<dbReference type="AlphaFoldDB" id="A0AAE3VDQ3"/>
<evidence type="ECO:0000256" key="2">
    <source>
        <dbReference type="ARBA" id="ARBA00022723"/>
    </source>
</evidence>
<evidence type="ECO:0000313" key="9">
    <source>
        <dbReference type="Proteomes" id="UP001238163"/>
    </source>
</evidence>
<comment type="similarity">
    <text evidence="1">Belongs to the IlvD/Edd family.</text>
</comment>
<feature type="domain" description="Dihydroxy-acid/6-phosphogluconate dehydratase C-terminal" evidence="7">
    <location>
        <begin position="363"/>
        <end position="554"/>
    </location>
</feature>
<evidence type="ECO:0000256" key="3">
    <source>
        <dbReference type="ARBA" id="ARBA00023004"/>
    </source>
</evidence>
<dbReference type="Pfam" id="PF00920">
    <property type="entry name" value="ILVD_EDD_N"/>
    <property type="match status" value="1"/>
</dbReference>
<dbReference type="GO" id="GO:0046872">
    <property type="term" value="F:metal ion binding"/>
    <property type="evidence" value="ECO:0007669"/>
    <property type="project" value="UniProtKB-KW"/>
</dbReference>
<dbReference type="FunFam" id="3.50.30.80:FF:000001">
    <property type="entry name" value="Dihydroxy-acid dehydratase"/>
    <property type="match status" value="1"/>
</dbReference>
<dbReference type="RefSeq" id="WP_307259953.1">
    <property type="nucleotide sequence ID" value="NZ_JAUSVL010000001.1"/>
</dbReference>
<sequence length="558" mass="60228">MDERFAKHCRSMGKYGVGKECRRGLVRGMGYSEDEFERPLVAVVNSWNEYNPGHVHLRALSERVKQGIRECGGLPFEVMTSAICDGMVLKNPRYIELPSRNHICDEVELIVESNMFDAMVMLSTCDSIVPGHLMGAARLNIPTIMVTGGYMPMPFLDGRSVNYIDLTDNVGKVMNGEYERSKADREVAGMYGPCGACGVMTTANSMCLVAEALGLSLPGNGCLAATSSELLQCAYQAGRQIMTLLEKGITARKVITPGAVKNAIRVTMAMAGSTNLFMHIPAVASEAGLRGKWWAEFDLASRTVPQIVGASPSGPWHLQDVDRAGGSRAVMKRLLPLLDSGELTVTGKTIAENYADATIFDSEVIRPLDHPVSSEGALYVLYGSLAPDGSIIKVGACDEKMRHFRGPARTFDSLEAAMAGLDAGEVQKGDVAVVRYLGPKAAFGTTAYVFQKELKGRGLDKDVAIVTDGRFSGGSSGLSIGYISPEAGLCGPLALVKNGDMIDINLDERRLDLLVGEDEMARRKGEWNWQFPGGDYPPFLRLFSKCAGSLANGAVWEL</sequence>
<keyword evidence="9" id="KW-1185">Reference proteome</keyword>
<name>A0AAE3VDQ3_9BACT</name>
<evidence type="ECO:0000256" key="5">
    <source>
        <dbReference type="ARBA" id="ARBA00023239"/>
    </source>
</evidence>
<gene>
    <name evidence="8" type="ORF">J3R75_000725</name>
</gene>
<dbReference type="InterPro" id="IPR037237">
    <property type="entry name" value="IlvD/EDD_N"/>
</dbReference>
<keyword evidence="3" id="KW-0408">Iron</keyword>